<dbReference type="AlphaFoldDB" id="A0AAV9K9K8"/>
<gene>
    <name evidence="7" type="ORF">R3W88_004549</name>
</gene>
<keyword evidence="8" id="KW-1185">Reference proteome</keyword>
<proteinExistence type="predicted"/>
<reference evidence="7 8" key="1">
    <citation type="submission" date="2023-10" db="EMBL/GenBank/DDBJ databases">
        <title>Genome-Wide Identification Analysis in wild type Solanum Pinnatisectum Reveals Some Genes Defensing Phytophthora Infestans.</title>
        <authorList>
            <person name="Sun C."/>
        </authorList>
    </citation>
    <scope>NUCLEOTIDE SEQUENCE [LARGE SCALE GENOMIC DNA]</scope>
    <source>
        <strain evidence="7">LQN</strain>
        <tissue evidence="7">Leaf</tissue>
    </source>
</reference>
<keyword evidence="6" id="KW-1133">Transmembrane helix</keyword>
<organism evidence="7 8">
    <name type="scientific">Solanum pinnatisectum</name>
    <name type="common">tansyleaf nightshade</name>
    <dbReference type="NCBI Taxonomy" id="50273"/>
    <lineage>
        <taxon>Eukaryota</taxon>
        <taxon>Viridiplantae</taxon>
        <taxon>Streptophyta</taxon>
        <taxon>Embryophyta</taxon>
        <taxon>Tracheophyta</taxon>
        <taxon>Spermatophyta</taxon>
        <taxon>Magnoliopsida</taxon>
        <taxon>eudicotyledons</taxon>
        <taxon>Gunneridae</taxon>
        <taxon>Pentapetalae</taxon>
        <taxon>asterids</taxon>
        <taxon>lamiids</taxon>
        <taxon>Solanales</taxon>
        <taxon>Solanaceae</taxon>
        <taxon>Solanoideae</taxon>
        <taxon>Solaneae</taxon>
        <taxon>Solanum</taxon>
    </lineage>
</organism>
<dbReference type="InterPro" id="IPR003406">
    <property type="entry name" value="Glyco_trans_14"/>
</dbReference>
<keyword evidence="4 6" id="KW-0472">Membrane</keyword>
<sequence>MKKGLAPGGISWSAWRLHVIVVSLTLTIVVCMLPFLSLHRFSPSHYSQIPSSRRSLHSNWDSIPFHEGQPNPKVAFLFLARRHLPLDFVWKCFFQNADTANHSIYIHSEPGFVFNESTTRSRFFHDRQLKNSIKVVWGEASMIGAERLLLKEALKDLANTRFVLLSESYIYTYLMASPRSFVDSFLDKKERRYNPNMAPYIPMIQWITLIRKHAEVVADDDVVFPVFKMFCKKRYNCISDEHYVQTLLATSCMFVHACNWQNSFCIVCENHHMHDSDGELERRTITYTEWNQSASNMDKNSWHPMAFSYADAGPEKIKRIKDIDNVYYDTEYRTEWCHNNSTLVPCFLFARKFSQGAAMHLLSGGVISQFDVSALMDPTP</sequence>
<keyword evidence="2" id="KW-0328">Glycosyltransferase</keyword>
<dbReference type="InterPro" id="IPR044174">
    <property type="entry name" value="BC10-like"/>
</dbReference>
<name>A0AAV9K9K8_9SOLN</name>
<dbReference type="Proteomes" id="UP001311915">
    <property type="component" value="Unassembled WGS sequence"/>
</dbReference>
<evidence type="ECO:0000313" key="8">
    <source>
        <dbReference type="Proteomes" id="UP001311915"/>
    </source>
</evidence>
<keyword evidence="6" id="KW-0812">Transmembrane</keyword>
<evidence type="ECO:0000313" key="7">
    <source>
        <dbReference type="EMBL" id="KAK4710036.1"/>
    </source>
</evidence>
<accession>A0AAV9K9K8</accession>
<keyword evidence="5" id="KW-0325">Glycoprotein</keyword>
<keyword evidence="3" id="KW-0808">Transferase</keyword>
<evidence type="ECO:0008006" key="9">
    <source>
        <dbReference type="Google" id="ProtNLM"/>
    </source>
</evidence>
<evidence type="ECO:0000256" key="4">
    <source>
        <dbReference type="ARBA" id="ARBA00023136"/>
    </source>
</evidence>
<comment type="subcellular location">
    <subcellularLocation>
        <location evidence="1">Membrane</location>
        <topology evidence="1">Single-pass type II membrane protein</topology>
    </subcellularLocation>
</comment>
<dbReference type="PANTHER" id="PTHR31042:SF118">
    <property type="entry name" value="ACETYLGLUCOSAMINYLTRANSFERASE"/>
    <property type="match status" value="1"/>
</dbReference>
<dbReference type="GO" id="GO:0016020">
    <property type="term" value="C:membrane"/>
    <property type="evidence" value="ECO:0007669"/>
    <property type="project" value="UniProtKB-SubCell"/>
</dbReference>
<dbReference type="Pfam" id="PF02485">
    <property type="entry name" value="Branch"/>
    <property type="match status" value="1"/>
</dbReference>
<evidence type="ECO:0000256" key="3">
    <source>
        <dbReference type="ARBA" id="ARBA00022679"/>
    </source>
</evidence>
<evidence type="ECO:0000256" key="1">
    <source>
        <dbReference type="ARBA" id="ARBA00004606"/>
    </source>
</evidence>
<protein>
    <recommendedName>
        <fullName evidence="9">Core-2/I-branching beta-1,6-N-acetylglucosaminyltransferase family protein</fullName>
    </recommendedName>
</protein>
<dbReference type="EMBL" id="JAWPEI010000011">
    <property type="protein sequence ID" value="KAK4710036.1"/>
    <property type="molecule type" value="Genomic_DNA"/>
</dbReference>
<evidence type="ECO:0000256" key="6">
    <source>
        <dbReference type="SAM" id="Phobius"/>
    </source>
</evidence>
<evidence type="ECO:0000256" key="5">
    <source>
        <dbReference type="ARBA" id="ARBA00023180"/>
    </source>
</evidence>
<comment type="caution">
    <text evidence="7">The sequence shown here is derived from an EMBL/GenBank/DDBJ whole genome shotgun (WGS) entry which is preliminary data.</text>
</comment>
<dbReference type="GO" id="GO:0016757">
    <property type="term" value="F:glycosyltransferase activity"/>
    <property type="evidence" value="ECO:0007669"/>
    <property type="project" value="UniProtKB-KW"/>
</dbReference>
<dbReference type="PANTHER" id="PTHR31042">
    <property type="entry name" value="CORE-2/I-BRANCHING BETA-1,6-N-ACETYLGLUCOSAMINYLTRANSFERASE FAMILY PROTEIN-RELATED"/>
    <property type="match status" value="1"/>
</dbReference>
<evidence type="ECO:0000256" key="2">
    <source>
        <dbReference type="ARBA" id="ARBA00022676"/>
    </source>
</evidence>
<feature type="transmembrane region" description="Helical" evidence="6">
    <location>
        <begin position="15"/>
        <end position="36"/>
    </location>
</feature>